<evidence type="ECO:0000256" key="2">
    <source>
        <dbReference type="ARBA" id="ARBA00007569"/>
    </source>
</evidence>
<evidence type="ECO:0000313" key="12">
    <source>
        <dbReference type="Proteomes" id="UP001214628"/>
    </source>
</evidence>
<feature type="compositionally biased region" description="Polar residues" evidence="9">
    <location>
        <begin position="210"/>
        <end position="223"/>
    </location>
</feature>
<dbReference type="InterPro" id="IPR020396">
    <property type="entry name" value="NADH_UbQ_OxRdtase_CS"/>
</dbReference>
<dbReference type="GO" id="GO:0016020">
    <property type="term" value="C:membrane"/>
    <property type="evidence" value="ECO:0007669"/>
    <property type="project" value="UniProtKB-ARBA"/>
</dbReference>
<evidence type="ECO:0000259" key="10">
    <source>
        <dbReference type="Pfam" id="PF00329"/>
    </source>
</evidence>
<feature type="domain" description="NADH:ubiquinone oxidoreductase 30kDa subunit" evidence="10">
    <location>
        <begin position="60"/>
        <end position="180"/>
    </location>
</feature>
<dbReference type="InterPro" id="IPR001268">
    <property type="entry name" value="NADH_UbQ_OxRdtase_30kDa_su"/>
</dbReference>
<gene>
    <name evidence="11" type="ORF">MPSI1_003782</name>
</gene>
<keyword evidence="4 8" id="KW-1278">Translocase</keyword>
<dbReference type="SUPFAM" id="SSF143243">
    <property type="entry name" value="Nqo5-like"/>
    <property type="match status" value="1"/>
</dbReference>
<protein>
    <recommendedName>
        <fullName evidence="10">NADH:ubiquinone oxidoreductase 30kDa subunit domain-containing protein</fullName>
    </recommendedName>
</protein>
<dbReference type="Gene3D" id="3.30.460.80">
    <property type="entry name" value="NADH:ubiquinone oxidoreductase, 30kDa subunit"/>
    <property type="match status" value="1"/>
</dbReference>
<dbReference type="AlphaFoldDB" id="A0AAF0JFU0"/>
<reference evidence="11" key="1">
    <citation type="submission" date="2023-02" db="EMBL/GenBank/DDBJ databases">
        <title>Mating type loci evolution in Malassezia.</title>
        <authorList>
            <person name="Coelho M.A."/>
        </authorList>
    </citation>
    <scope>NUCLEOTIDE SEQUENCE</scope>
    <source>
        <strain evidence="11">CBS 14136</strain>
    </source>
</reference>
<organism evidence="11 12">
    <name type="scientific">Malassezia psittaci</name>
    <dbReference type="NCBI Taxonomy" id="1821823"/>
    <lineage>
        <taxon>Eukaryota</taxon>
        <taxon>Fungi</taxon>
        <taxon>Dikarya</taxon>
        <taxon>Basidiomycota</taxon>
        <taxon>Ustilaginomycotina</taxon>
        <taxon>Malasseziomycetes</taxon>
        <taxon>Malasseziales</taxon>
        <taxon>Malasseziaceae</taxon>
        <taxon>Malassezia</taxon>
    </lineage>
</organism>
<dbReference type="NCBIfam" id="TIGR01961">
    <property type="entry name" value="NuoC_fam"/>
    <property type="match status" value="1"/>
</dbReference>
<dbReference type="PROSITE" id="PS00542">
    <property type="entry name" value="COMPLEX1_30K"/>
    <property type="match status" value="1"/>
</dbReference>
<keyword evidence="3 8" id="KW-0813">Transport</keyword>
<dbReference type="Pfam" id="PF00329">
    <property type="entry name" value="Complex1_30kDa"/>
    <property type="match status" value="1"/>
</dbReference>
<dbReference type="GO" id="GO:0005739">
    <property type="term" value="C:mitochondrion"/>
    <property type="evidence" value="ECO:0007669"/>
    <property type="project" value="UniProtKB-SubCell"/>
</dbReference>
<dbReference type="PANTHER" id="PTHR10884">
    <property type="entry name" value="NADH DEHYDROGENASE UBIQUINONE IRON-SULFUR PROTEIN 3"/>
    <property type="match status" value="1"/>
</dbReference>
<evidence type="ECO:0000256" key="1">
    <source>
        <dbReference type="ARBA" id="ARBA00004173"/>
    </source>
</evidence>
<dbReference type="GO" id="GO:0016651">
    <property type="term" value="F:oxidoreductase activity, acting on NAD(P)H"/>
    <property type="evidence" value="ECO:0007669"/>
    <property type="project" value="InterPro"/>
</dbReference>
<dbReference type="FunFam" id="3.30.460.80:FF:000002">
    <property type="entry name" value="NADH dehydrogenase iron-sulfur protein 3, mitochondrial"/>
    <property type="match status" value="1"/>
</dbReference>
<accession>A0AAF0JFU0</accession>
<comment type="catalytic activity">
    <reaction evidence="7">
        <text>a ubiquinone + NADH + 5 H(+)(in) = a ubiquinol + NAD(+) + 4 H(+)(out)</text>
        <dbReference type="Rhea" id="RHEA:29091"/>
        <dbReference type="Rhea" id="RHEA-COMP:9565"/>
        <dbReference type="Rhea" id="RHEA-COMP:9566"/>
        <dbReference type="ChEBI" id="CHEBI:15378"/>
        <dbReference type="ChEBI" id="CHEBI:16389"/>
        <dbReference type="ChEBI" id="CHEBI:17976"/>
        <dbReference type="ChEBI" id="CHEBI:57540"/>
        <dbReference type="ChEBI" id="CHEBI:57945"/>
        <dbReference type="EC" id="7.1.1.2"/>
    </reaction>
</comment>
<sequence length="241" mass="28050">MEQGDKVMLKSPYPERGNANPMEVYGPMQDALHDYGAWILSALPRYIQQFSVYKDEITLHVAPSGVIPVMTFLRDHTLTQYKSLMDISGADYPTRSQRFEVVYHLLSIRNNARLRVKTYADEVTPVPSVTGIFRSADWFEREAWDMFGIFFVGHPDLRRILTDYGFEGHPLRKDFPLTGYTEVRWDEERKRVVSEPVQLMQAHRNFDSVSPWEQVSEGNSYTPNKYKLVPPKPKEDDKNKK</sequence>
<dbReference type="InterPro" id="IPR010218">
    <property type="entry name" value="NADH_DH_suC"/>
</dbReference>
<comment type="similarity">
    <text evidence="2 8">Belongs to the complex I 30 kDa subunit family.</text>
</comment>
<evidence type="ECO:0000256" key="6">
    <source>
        <dbReference type="ARBA" id="ARBA00023075"/>
    </source>
</evidence>
<feature type="region of interest" description="Disordered" evidence="9">
    <location>
        <begin position="210"/>
        <end position="241"/>
    </location>
</feature>
<evidence type="ECO:0000256" key="7">
    <source>
        <dbReference type="ARBA" id="ARBA00049551"/>
    </source>
</evidence>
<dbReference type="PANTHER" id="PTHR10884:SF14">
    <property type="entry name" value="NADH DEHYDROGENASE [UBIQUINONE] IRON-SULFUR PROTEIN 3, MITOCHONDRIAL"/>
    <property type="match status" value="1"/>
</dbReference>
<proteinExistence type="inferred from homology"/>
<evidence type="ECO:0000256" key="8">
    <source>
        <dbReference type="RuleBase" id="RU003456"/>
    </source>
</evidence>
<evidence type="ECO:0000256" key="9">
    <source>
        <dbReference type="SAM" id="MobiDB-lite"/>
    </source>
</evidence>
<dbReference type="HAMAP" id="MF_01357">
    <property type="entry name" value="NDH1_NuoC"/>
    <property type="match status" value="1"/>
</dbReference>
<comment type="subcellular location">
    <subcellularLocation>
        <location evidence="1">Mitochondrion</location>
    </subcellularLocation>
</comment>
<dbReference type="Proteomes" id="UP001214628">
    <property type="component" value="Chromosome 7"/>
</dbReference>
<keyword evidence="12" id="KW-1185">Reference proteome</keyword>
<keyword evidence="6" id="KW-0830">Ubiquinone</keyword>
<dbReference type="GO" id="GO:0008137">
    <property type="term" value="F:NADH dehydrogenase (ubiquinone) activity"/>
    <property type="evidence" value="ECO:0007669"/>
    <property type="project" value="UniProtKB-EC"/>
</dbReference>
<keyword evidence="5 8" id="KW-0520">NAD</keyword>
<evidence type="ECO:0000256" key="4">
    <source>
        <dbReference type="ARBA" id="ARBA00022967"/>
    </source>
</evidence>
<evidence type="ECO:0000256" key="3">
    <source>
        <dbReference type="ARBA" id="ARBA00022448"/>
    </source>
</evidence>
<name>A0AAF0JFU0_9BASI</name>
<dbReference type="InterPro" id="IPR037232">
    <property type="entry name" value="NADH_quin_OxRdtase_su_C/D-like"/>
</dbReference>
<dbReference type="NCBIfam" id="NF004733">
    <property type="entry name" value="PRK06074.1-5"/>
    <property type="match status" value="1"/>
</dbReference>
<dbReference type="EMBL" id="CP118381">
    <property type="protein sequence ID" value="WFD45105.1"/>
    <property type="molecule type" value="Genomic_DNA"/>
</dbReference>
<evidence type="ECO:0000256" key="5">
    <source>
        <dbReference type="ARBA" id="ARBA00023027"/>
    </source>
</evidence>
<evidence type="ECO:0000313" key="11">
    <source>
        <dbReference type="EMBL" id="WFD45105.1"/>
    </source>
</evidence>
<feature type="compositionally biased region" description="Basic and acidic residues" evidence="9">
    <location>
        <begin position="232"/>
        <end position="241"/>
    </location>
</feature>